<sequence length="346" mass="37483">MRRFAGALLFGLGVLSVVAAAALAWLVVPALKRVPFDMKPPDVVVNAPDATFVSARVLSDGTPKVAVERGTLRNTTGIKPGYKDAAALDGKLAGNTLIWNVYQATDWVDQQVPISRAESRIALDRVSGAAVAWKGQCYNDVKVDKQDTTICQPGSITFTGQLYLFPFGTEKKTYQYFDGTLRRSLPMAYRGTEKVAGLRTYRFEQIVPRQDLAADDETVAGLLGFLAPKAKTATMSYQASRTLWVEPMTGAIVAYREQQHRELTPDTGAAIPILDATFQYDKATADTIVDQARDGRSQLLLYGRYLPIGLLLAGILAAVAGLMVLRRAPRPVAPAPEPEPSAVPQG</sequence>
<name>A0A238Z475_9ACTN</name>
<reference evidence="2 3" key="1">
    <citation type="submission" date="2017-06" db="EMBL/GenBank/DDBJ databases">
        <authorList>
            <person name="Kim H.J."/>
            <person name="Triplett B.A."/>
        </authorList>
    </citation>
    <scope>NUCLEOTIDE SEQUENCE [LARGE SCALE GENOMIC DNA]</scope>
    <source>
        <strain evidence="2 3">DSM 43151</strain>
    </source>
</reference>
<protein>
    <recommendedName>
        <fullName evidence="4">DUF3068 domain-containing protein</fullName>
    </recommendedName>
</protein>
<keyword evidence="1" id="KW-0472">Membrane</keyword>
<accession>A0A238Z475</accession>
<keyword evidence="3" id="KW-1185">Reference proteome</keyword>
<evidence type="ECO:0000256" key="1">
    <source>
        <dbReference type="SAM" id="Phobius"/>
    </source>
</evidence>
<dbReference type="Pfam" id="PF11271">
    <property type="entry name" value="PorA"/>
    <property type="match status" value="1"/>
</dbReference>
<dbReference type="OrthoDB" id="153031at2"/>
<keyword evidence="1" id="KW-1133">Transmembrane helix</keyword>
<organism evidence="2 3">
    <name type="scientific">Actinoplanes regularis</name>
    <dbReference type="NCBI Taxonomy" id="52697"/>
    <lineage>
        <taxon>Bacteria</taxon>
        <taxon>Bacillati</taxon>
        <taxon>Actinomycetota</taxon>
        <taxon>Actinomycetes</taxon>
        <taxon>Micromonosporales</taxon>
        <taxon>Micromonosporaceae</taxon>
        <taxon>Actinoplanes</taxon>
    </lineage>
</organism>
<proteinExistence type="predicted"/>
<feature type="transmembrane region" description="Helical" evidence="1">
    <location>
        <begin position="305"/>
        <end position="325"/>
    </location>
</feature>
<dbReference type="RefSeq" id="WP_089294090.1">
    <property type="nucleotide sequence ID" value="NZ_BOMU01000035.1"/>
</dbReference>
<evidence type="ECO:0008006" key="4">
    <source>
        <dbReference type="Google" id="ProtNLM"/>
    </source>
</evidence>
<dbReference type="Proteomes" id="UP000198415">
    <property type="component" value="Unassembled WGS sequence"/>
</dbReference>
<evidence type="ECO:0000313" key="2">
    <source>
        <dbReference type="EMBL" id="SNR78225.1"/>
    </source>
</evidence>
<keyword evidence="1" id="KW-0812">Transmembrane</keyword>
<dbReference type="InterPro" id="IPR021424">
    <property type="entry name" value="PorA"/>
</dbReference>
<dbReference type="AlphaFoldDB" id="A0A238Z475"/>
<dbReference type="EMBL" id="FZNR01000005">
    <property type="protein sequence ID" value="SNR78225.1"/>
    <property type="molecule type" value="Genomic_DNA"/>
</dbReference>
<gene>
    <name evidence="2" type="ORF">SAMN06264365_105430</name>
</gene>
<evidence type="ECO:0000313" key="3">
    <source>
        <dbReference type="Proteomes" id="UP000198415"/>
    </source>
</evidence>